<gene>
    <name evidence="6" type="primary">NOC4</name>
    <name evidence="6" type="ORF">LPJ53_000132</name>
</gene>
<comment type="caution">
    <text evidence="6">The sequence shown here is derived from an EMBL/GenBank/DDBJ whole genome shotgun (WGS) entry which is preliminary data.</text>
</comment>
<dbReference type="Pfam" id="PF03914">
    <property type="entry name" value="CBF"/>
    <property type="match status" value="1"/>
</dbReference>
<keyword evidence="3" id="KW-0812">Transmembrane</keyword>
<dbReference type="SUPFAM" id="SSF57701">
    <property type="entry name" value="Zn2/Cys6 DNA-binding domain"/>
    <property type="match status" value="1"/>
</dbReference>
<dbReference type="SMART" id="SM00066">
    <property type="entry name" value="GAL4"/>
    <property type="match status" value="1"/>
</dbReference>
<dbReference type="AlphaFoldDB" id="A0A9W8CVX6"/>
<proteinExistence type="inferred from homology"/>
<dbReference type="OrthoDB" id="10263185at2759"/>
<accession>A0A9W8CVX6</accession>
<dbReference type="InterPro" id="IPR027193">
    <property type="entry name" value="Noc4"/>
</dbReference>
<dbReference type="SUPFAM" id="SSF48371">
    <property type="entry name" value="ARM repeat"/>
    <property type="match status" value="1"/>
</dbReference>
<dbReference type="GO" id="GO:0008270">
    <property type="term" value="F:zinc ion binding"/>
    <property type="evidence" value="ECO:0007669"/>
    <property type="project" value="InterPro"/>
</dbReference>
<dbReference type="GO" id="GO:0000981">
    <property type="term" value="F:DNA-binding transcription factor activity, RNA polymerase II-specific"/>
    <property type="evidence" value="ECO:0007669"/>
    <property type="project" value="InterPro"/>
</dbReference>
<name>A0A9W8CVX6_9FUNG</name>
<sequence>MASGIGYRGTNRCFPFWEDFQQCYFSSKLPSRSDCIAPRDDYLECLHHFKEIARVRTIQAVERDNYRKEKANGTGHKIISLDHLRPPQVGRRRSGTIRRVFCHQQKMRCDGVLPACANCKKRGYICILVEGKKRGRPARDYTLSDLAPADQPVPVELQTLMDNHGNATLADLAKAEPSGTRLPHLQGLLNPSLVPPLLPKIDDGSSLVESVRRLEAGVLSSQNELNNVVDIFNIAKADSNGSEAVFAALSSLGRVYAALWTKGLLTRGKDDRDSAAVKVKDWLRDNYNQYIELLRLTLQKSEAPMQVAALKLLLQMIEKEGVSVSKVSGAYEFPNESYLRTIEAVLDNSNASEHLLRALADSYLNIYDDLRMYFYRDIAKIASPDYDPFKKKRSGEKREQSGGALVEKVEVFVQNTFMVMSMVRVMPKRTAEQLDSLWVAVSQELAGKADIAVLNPKAHKKAFSEAWLAFMRQPLTADIFKQILQTMHKRIIPYMNDPRNLMDFLSNSYDAGGSVSLLALNGLFTLISEYNLNYPQFYEKLYALLDRNLFHVKYRARFFRLFQLFLGSSHLPSYLVAAFIKRIARLAISAPPSGAVIAIPVIYNLLKDHPKCMCLIHRTPGYDEETGEEKVLSGNDPYLPLEPDLARCMAIESSLWEIETLQNHYYPNIATLAKIFSEPFHKPKFLLEDFLDHTYATFFESDSARRLKKAPALAAQPPVTLMRAGDATSDFFVF</sequence>
<dbReference type="InterPro" id="IPR016024">
    <property type="entry name" value="ARM-type_fold"/>
</dbReference>
<dbReference type="CDD" id="cd24141">
    <property type="entry name" value="NDUFS5-like"/>
    <property type="match status" value="1"/>
</dbReference>
<evidence type="ECO:0000256" key="3">
    <source>
        <dbReference type="ARBA" id="ARBA00022692"/>
    </source>
</evidence>
<dbReference type="InterPro" id="IPR036864">
    <property type="entry name" value="Zn2-C6_fun-type_DNA-bd_sf"/>
</dbReference>
<dbReference type="PANTHER" id="PTHR12455">
    <property type="entry name" value="NUCLEOLAR COMPLEX PROTEIN 4"/>
    <property type="match status" value="1"/>
</dbReference>
<dbReference type="Gene3D" id="4.10.240.10">
    <property type="entry name" value="Zn(2)-C6 fungal-type DNA-binding domain"/>
    <property type="match status" value="1"/>
</dbReference>
<keyword evidence="4" id="KW-0472">Membrane</keyword>
<evidence type="ECO:0000256" key="1">
    <source>
        <dbReference type="ARBA" id="ARBA00004232"/>
    </source>
</evidence>
<dbReference type="CDD" id="cd00067">
    <property type="entry name" value="GAL4"/>
    <property type="match status" value="1"/>
</dbReference>
<protein>
    <submittedName>
        <fullName evidence="6">Maturation and nuclear export of 40S ribosomal subunits interacting protein</fullName>
    </submittedName>
</protein>
<dbReference type="GO" id="GO:0030692">
    <property type="term" value="C:Noc4p-Nop14p complex"/>
    <property type="evidence" value="ECO:0007669"/>
    <property type="project" value="TreeGrafter"/>
</dbReference>
<keyword evidence="4" id="KW-1133">Transmembrane helix</keyword>
<evidence type="ECO:0000256" key="2">
    <source>
        <dbReference type="ARBA" id="ARBA00007797"/>
    </source>
</evidence>
<evidence type="ECO:0000259" key="5">
    <source>
        <dbReference type="SMART" id="SM00066"/>
    </source>
</evidence>
<dbReference type="Pfam" id="PF00172">
    <property type="entry name" value="Zn_clus"/>
    <property type="match status" value="1"/>
</dbReference>
<evidence type="ECO:0000313" key="7">
    <source>
        <dbReference type="Proteomes" id="UP001149813"/>
    </source>
</evidence>
<comment type="similarity">
    <text evidence="2">Belongs to the CBF/MAK21 family.</text>
</comment>
<dbReference type="GO" id="GO:0031965">
    <property type="term" value="C:nuclear membrane"/>
    <property type="evidence" value="ECO:0007669"/>
    <property type="project" value="UniProtKB-SubCell"/>
</dbReference>
<reference evidence="6" key="1">
    <citation type="submission" date="2022-07" db="EMBL/GenBank/DDBJ databases">
        <title>Phylogenomic reconstructions and comparative analyses of Kickxellomycotina fungi.</title>
        <authorList>
            <person name="Reynolds N.K."/>
            <person name="Stajich J.E."/>
            <person name="Barry K."/>
            <person name="Grigoriev I.V."/>
            <person name="Crous P."/>
            <person name="Smith M.E."/>
        </authorList>
    </citation>
    <scope>NUCLEOTIDE SEQUENCE</scope>
    <source>
        <strain evidence="6">NBRC 32514</strain>
    </source>
</reference>
<evidence type="ECO:0000313" key="6">
    <source>
        <dbReference type="EMBL" id="KAJ1725653.1"/>
    </source>
</evidence>
<dbReference type="InterPro" id="IPR005612">
    <property type="entry name" value="CCAAT-binding_factor"/>
</dbReference>
<evidence type="ECO:0000256" key="4">
    <source>
        <dbReference type="ARBA" id="ARBA00022989"/>
    </source>
</evidence>
<dbReference type="InterPro" id="IPR001138">
    <property type="entry name" value="Zn2Cys6_DnaBD"/>
</dbReference>
<comment type="subcellular location">
    <subcellularLocation>
        <location evidence="1">Nucleus membrane</location>
        <topology evidence="1">Multi-pass membrane protein</topology>
    </subcellularLocation>
</comment>
<dbReference type="Proteomes" id="UP001149813">
    <property type="component" value="Unassembled WGS sequence"/>
</dbReference>
<feature type="domain" description="Zn(2)-C6 fungal-type" evidence="5">
    <location>
        <begin position="95"/>
        <end position="137"/>
    </location>
</feature>
<keyword evidence="7" id="KW-1185">Reference proteome</keyword>
<dbReference type="GO" id="GO:0042254">
    <property type="term" value="P:ribosome biogenesis"/>
    <property type="evidence" value="ECO:0007669"/>
    <property type="project" value="InterPro"/>
</dbReference>
<dbReference type="PANTHER" id="PTHR12455:SF0">
    <property type="entry name" value="NUCLEOLAR COMPLEX PROTEIN 4 HOMOLOG"/>
    <property type="match status" value="1"/>
</dbReference>
<dbReference type="GO" id="GO:0032040">
    <property type="term" value="C:small-subunit processome"/>
    <property type="evidence" value="ECO:0007669"/>
    <property type="project" value="TreeGrafter"/>
</dbReference>
<organism evidence="6 7">
    <name type="scientific">Coemansia erecta</name>
    <dbReference type="NCBI Taxonomy" id="147472"/>
    <lineage>
        <taxon>Eukaryota</taxon>
        <taxon>Fungi</taxon>
        <taxon>Fungi incertae sedis</taxon>
        <taxon>Zoopagomycota</taxon>
        <taxon>Kickxellomycotina</taxon>
        <taxon>Kickxellomycetes</taxon>
        <taxon>Kickxellales</taxon>
        <taxon>Kickxellaceae</taxon>
        <taxon>Coemansia</taxon>
    </lineage>
</organism>
<dbReference type="EMBL" id="JANBOJ010000002">
    <property type="protein sequence ID" value="KAJ1725653.1"/>
    <property type="molecule type" value="Genomic_DNA"/>
</dbReference>